<dbReference type="AlphaFoldDB" id="A0A8B8V087"/>
<gene>
    <name evidence="1" type="primary">DSE3</name>
    <name evidence="1" type="ORF">SPAR_O03790</name>
</gene>
<evidence type="ECO:0000313" key="1">
    <source>
        <dbReference type="RefSeq" id="XP_033769383.1"/>
    </source>
</evidence>
<reference evidence="1" key="4">
    <citation type="submission" date="2025-08" db="UniProtKB">
        <authorList>
            <consortium name="RefSeq"/>
        </authorList>
    </citation>
    <scope>IDENTIFICATION</scope>
    <source>
        <strain evidence="1">CBS432</strain>
    </source>
</reference>
<organism evidence="1">
    <name type="scientific">Saccharomyces paradoxus</name>
    <name type="common">Yeast</name>
    <name type="synonym">Saccharomyces douglasii</name>
    <dbReference type="NCBI Taxonomy" id="27291"/>
    <lineage>
        <taxon>Eukaryota</taxon>
        <taxon>Fungi</taxon>
        <taxon>Dikarya</taxon>
        <taxon>Ascomycota</taxon>
        <taxon>Saccharomycotina</taxon>
        <taxon>Saccharomycetes</taxon>
        <taxon>Saccharomycetales</taxon>
        <taxon>Saccharomycetaceae</taxon>
        <taxon>Saccharomyces</taxon>
    </lineage>
</organism>
<name>A0A8B8V087_SACPA</name>
<dbReference type="KEGG" id="spao:SPAR_O03790"/>
<dbReference type="RefSeq" id="XP_033769383.1">
    <property type="nucleotide sequence ID" value="XM_033913492.1"/>
</dbReference>
<sequence>MPRKFLGNRIEKNVDAIRPSSLTLTPDDLKYIPPIPQDFEDEDDKVLCNGNSENRLSKRFGGTLILRKRLESVPELFLHDFKKKPGPQLDIIKEKKFTGIRAPKGVANSESNILRLRGRKKVEPVSIQRKSLRRPTLPKPAVMQPVQHKKHPNHIIDRVFVSRPAPIVMPVQGLTPIDPVPLVQKQTQDYHRKNKYGKSDSEILFDEILSAYENVSVKNSTALNSEIDRIIDICTSKQIAKKSEAFQVPYVVCPDDTETLFSSVTPKLKPVNSNALNDFISSPEYSTSGCSTYSDQWNSEEELPDVESTVWNTNKRSMRSSIMSESTNEEGYCTALETLPSTLSVEDLDIHNKLPKVTQTSPCNTLLNKLSLRKLKKITLDPPKIMHGVNFDDDSDYGGDKDEEDTALDILREKIDCIEIESCSSSMYSE</sequence>
<dbReference type="GeneID" id="54633808"/>
<reference evidence="1" key="3">
    <citation type="submission" date="2025-07" db="EMBL/GenBank/DDBJ databases">
        <authorList>
            <consortium name="NCBI Genome Project"/>
        </authorList>
    </citation>
    <scope>NUCLEOTIDE SEQUENCE</scope>
    <source>
        <strain evidence="1">CBS432</strain>
    </source>
</reference>
<proteinExistence type="predicted"/>
<accession>A0A8B8V087</accession>
<dbReference type="VEuPathDB" id="FungiDB:SPAR_O03790"/>
<reference evidence="1" key="1">
    <citation type="journal article" date="2017" name="Nat. Genet.">
        <title>Contrasting evolutionary genome dynamics between domesticated and wild yeasts.</title>
        <authorList>
            <person name="Yue J.X."/>
            <person name="Li J."/>
            <person name="Aigrain L."/>
            <person name="Hallin J."/>
            <person name="Persson K."/>
            <person name="Oliver K."/>
            <person name="Bergstrom A."/>
            <person name="Coupland P."/>
            <person name="Warringer J."/>
            <person name="Lagomarsino M.C."/>
            <person name="Fischer G."/>
            <person name="Durbin R."/>
            <person name="Liti G."/>
        </authorList>
    </citation>
    <scope>NUCLEOTIDE SEQUENCE</scope>
    <source>
        <strain evidence="1">CBS432</strain>
    </source>
</reference>
<protein>
    <submittedName>
        <fullName evidence="1">Dse3p</fullName>
    </submittedName>
</protein>
<reference evidence="1" key="2">
    <citation type="submission" date="2020-01" db="EMBL/GenBank/DDBJ databases">
        <title>Population-level Yeast Reference Genomes.</title>
        <authorList>
            <person name="Yue J.-X."/>
        </authorList>
    </citation>
    <scope>NUCLEOTIDE SEQUENCE</scope>
    <source>
        <strain evidence="1">CBS432</strain>
    </source>
</reference>
<dbReference type="OrthoDB" id="4036231at2759"/>